<sequence>MSDGDEYKQFKGVRGEIKFLTHELSAMDAFLLKMSEEEDPDEQDKVWMNEVRELSYDMEDSIDDFMQGVGDKETKPEGLIEKIKSLVGKFGKIKTRRRIGMNIQYLKKQIIEVGDRNERYRTGVAISNTKNATIDPRALAIFEHASKLVGIDKPKAEIVKLLTDHDGCEEKQQQLKMVSIVGSGGMSKTTLANQVYQDLKGQFQCQVFLSVSRNPDMVKILRTILSEVAQKDYCHTEARDEQQLLSQISNFLVDKSYFIVFDDKWKKETWDVIKFAFPVTSCGILITTTRTRDVANSCLSSFGGHIYNINLLDIFHSRRLFHGRLFKSVEDCPSHLIEVSEQILQKCGGLPLAIIAISGLLANVEETYNLWDRVKNSIGHALERDPNVKLMMKILSLSYFDLPLHLKTCLLYMSIFPEDSVIERKDLIRRWISEGFIHKEGIYTLHELGEMCFNELVNRSLIQPVRTSDRYHRVENCRVHDIILDFTISRSVEQNFVTLLGVSNLRVGTENKVRRVAMHAMGQGSSSTPTNLVLSHIRSLNVFGNSVEIPPLDKFMHLRVLDFGGCTQLENHHLLNIGKLCRLRYLNLRRTGISEIPEQIGHVGCLEMLDLRESYVCELPASIVSLGKLLHRLVDNDVKFPTSEIKKMQALQTLKRVDVFKQPINFLQEIGQLKNLRKLHLDFEDDCSEDADSGDDVSEDDSSTGGTTRFQECMQTIASSLRKLGSYNLGSLTIVDATKFLRQSVCPAPPHSLQKLMTWQSVIPHVPSWVNSLINLRHLRLEVEGVGQEDLCILGGLPALLILDLEGTAPSNHNQWCSSVPMLEELLLRCELPFCRFDVRGRIHAQTRKTGGSRHA</sequence>
<evidence type="ECO:0000313" key="2">
    <source>
        <dbReference type="Proteomes" id="UP001732700"/>
    </source>
</evidence>
<evidence type="ECO:0000313" key="1">
    <source>
        <dbReference type="EnsemblPlants" id="AVESA.00010b.r2.6DG1152330.1.CDS"/>
    </source>
</evidence>
<accession>A0ACD5ZGL7</accession>
<reference evidence="1" key="1">
    <citation type="submission" date="2021-05" db="EMBL/GenBank/DDBJ databases">
        <authorList>
            <person name="Scholz U."/>
            <person name="Mascher M."/>
            <person name="Fiebig A."/>
        </authorList>
    </citation>
    <scope>NUCLEOTIDE SEQUENCE [LARGE SCALE GENOMIC DNA]</scope>
</reference>
<dbReference type="Proteomes" id="UP001732700">
    <property type="component" value="Chromosome 6D"/>
</dbReference>
<dbReference type="EnsemblPlants" id="AVESA.00010b.r2.6DG1152330.1">
    <property type="protein sequence ID" value="AVESA.00010b.r2.6DG1152330.1.CDS"/>
    <property type="gene ID" value="AVESA.00010b.r2.6DG1152330"/>
</dbReference>
<organism evidence="1 2">
    <name type="scientific">Avena sativa</name>
    <name type="common">Oat</name>
    <dbReference type="NCBI Taxonomy" id="4498"/>
    <lineage>
        <taxon>Eukaryota</taxon>
        <taxon>Viridiplantae</taxon>
        <taxon>Streptophyta</taxon>
        <taxon>Embryophyta</taxon>
        <taxon>Tracheophyta</taxon>
        <taxon>Spermatophyta</taxon>
        <taxon>Magnoliopsida</taxon>
        <taxon>Liliopsida</taxon>
        <taxon>Poales</taxon>
        <taxon>Poaceae</taxon>
        <taxon>BOP clade</taxon>
        <taxon>Pooideae</taxon>
        <taxon>Poodae</taxon>
        <taxon>Poeae</taxon>
        <taxon>Poeae Chloroplast Group 1 (Aveneae type)</taxon>
        <taxon>Aveninae</taxon>
        <taxon>Avena</taxon>
    </lineage>
</organism>
<keyword evidence="2" id="KW-1185">Reference proteome</keyword>
<proteinExistence type="predicted"/>
<reference evidence="1" key="2">
    <citation type="submission" date="2025-09" db="UniProtKB">
        <authorList>
            <consortium name="EnsemblPlants"/>
        </authorList>
    </citation>
    <scope>IDENTIFICATION</scope>
</reference>
<protein>
    <submittedName>
        <fullName evidence="1">Uncharacterized protein</fullName>
    </submittedName>
</protein>
<name>A0ACD5ZGL7_AVESA</name>